<organism evidence="2 3">
    <name type="scientific">Sinomonas terricola</name>
    <dbReference type="NCBI Taxonomy" id="3110330"/>
    <lineage>
        <taxon>Bacteria</taxon>
        <taxon>Bacillati</taxon>
        <taxon>Actinomycetota</taxon>
        <taxon>Actinomycetes</taxon>
        <taxon>Micrococcales</taxon>
        <taxon>Micrococcaceae</taxon>
        <taxon>Sinomonas</taxon>
    </lineage>
</organism>
<feature type="region of interest" description="Disordered" evidence="1">
    <location>
        <begin position="37"/>
        <end position="66"/>
    </location>
</feature>
<comment type="caution">
    <text evidence="2">The sequence shown here is derived from an EMBL/GenBank/DDBJ whole genome shotgun (WGS) entry which is preliminary data.</text>
</comment>
<dbReference type="EMBL" id="JAYGGQ010000014">
    <property type="protein sequence ID" value="MEA5456455.1"/>
    <property type="molecule type" value="Genomic_DNA"/>
</dbReference>
<accession>A0ABU5TAA2</accession>
<keyword evidence="3" id="KW-1185">Reference proteome</keyword>
<dbReference type="RefSeq" id="WP_323280345.1">
    <property type="nucleotide sequence ID" value="NZ_JAYGGQ010000014.1"/>
</dbReference>
<evidence type="ECO:0000313" key="2">
    <source>
        <dbReference type="EMBL" id="MEA5456455.1"/>
    </source>
</evidence>
<evidence type="ECO:0000256" key="1">
    <source>
        <dbReference type="SAM" id="MobiDB-lite"/>
    </source>
</evidence>
<protein>
    <submittedName>
        <fullName evidence="2">Uncharacterized protein</fullName>
    </submittedName>
</protein>
<dbReference type="Proteomes" id="UP001304769">
    <property type="component" value="Unassembled WGS sequence"/>
</dbReference>
<reference evidence="2 3" key="1">
    <citation type="submission" date="2023-12" db="EMBL/GenBank/DDBJ databases">
        <title>Sinomonas terricola sp. nov, isolated from litchi orchard soil in Guangdong, PR China.</title>
        <authorList>
            <person name="Jiaxin W."/>
            <person name="Yang Z."/>
            <person name="Honghui Z."/>
        </authorList>
    </citation>
    <scope>NUCLEOTIDE SEQUENCE [LARGE SCALE GENOMIC DNA]</scope>
    <source>
        <strain evidence="2 3">JGH33</strain>
    </source>
</reference>
<gene>
    <name evidence="2" type="ORF">SPF06_17120</name>
</gene>
<proteinExistence type="predicted"/>
<name>A0ABU5TAA2_9MICC</name>
<evidence type="ECO:0000313" key="3">
    <source>
        <dbReference type="Proteomes" id="UP001304769"/>
    </source>
</evidence>
<sequence>MRDVAIEPHRLRSLLASPCLGGSAGFLLEPDADALDGKGFKGAKEGSDPPDVEKRSPGLLGREDRRIGMPQGSFEERAWPCLVDDGTGKIRCGYAL</sequence>